<dbReference type="Proteomes" id="UP001172102">
    <property type="component" value="Unassembled WGS sequence"/>
</dbReference>
<feature type="region of interest" description="Disordered" evidence="1">
    <location>
        <begin position="15"/>
        <end position="42"/>
    </location>
</feature>
<proteinExistence type="predicted"/>
<dbReference type="AlphaFoldDB" id="A0AA40A7F7"/>
<name>A0AA40A7F7_9PEZI</name>
<comment type="caution">
    <text evidence="2">The sequence shown here is derived from an EMBL/GenBank/DDBJ whole genome shotgun (WGS) entry which is preliminary data.</text>
</comment>
<gene>
    <name evidence="2" type="ORF">B0H67DRAFT_263994</name>
</gene>
<keyword evidence="3" id="KW-1185">Reference proteome</keyword>
<sequence>MTCFLNRVLVRWPSTTRSPLTSPSNRSPSSSNQGTTATLGSRSLGFQKAGTSLLRSSNSKCTPPRTEAHVHDRHLSLLHQRQPPILIHYLTKAYGNIPKRQLSPKLPPHPEDILRLNQQRSKLLRHARNSRNPIALKSQSQRPKLNHNPLPPISQPGSPPVIIHIPPNPRRVLDDAQPVDPEVADVELAGYVDRVVAFAERQDATR</sequence>
<organism evidence="2 3">
    <name type="scientific">Lasiosphaeris hirsuta</name>
    <dbReference type="NCBI Taxonomy" id="260670"/>
    <lineage>
        <taxon>Eukaryota</taxon>
        <taxon>Fungi</taxon>
        <taxon>Dikarya</taxon>
        <taxon>Ascomycota</taxon>
        <taxon>Pezizomycotina</taxon>
        <taxon>Sordariomycetes</taxon>
        <taxon>Sordariomycetidae</taxon>
        <taxon>Sordariales</taxon>
        <taxon>Lasiosphaeriaceae</taxon>
        <taxon>Lasiosphaeris</taxon>
    </lineage>
</organism>
<accession>A0AA40A7F7</accession>
<evidence type="ECO:0000313" key="3">
    <source>
        <dbReference type="Proteomes" id="UP001172102"/>
    </source>
</evidence>
<protein>
    <submittedName>
        <fullName evidence="2">Uncharacterized protein</fullName>
    </submittedName>
</protein>
<feature type="compositionally biased region" description="Pro residues" evidence="1">
    <location>
        <begin position="149"/>
        <end position="158"/>
    </location>
</feature>
<feature type="region of interest" description="Disordered" evidence="1">
    <location>
        <begin position="126"/>
        <end position="158"/>
    </location>
</feature>
<dbReference type="EMBL" id="JAUKUA010000005">
    <property type="protein sequence ID" value="KAK0710726.1"/>
    <property type="molecule type" value="Genomic_DNA"/>
</dbReference>
<feature type="compositionally biased region" description="Low complexity" evidence="1">
    <location>
        <begin position="15"/>
        <end position="32"/>
    </location>
</feature>
<evidence type="ECO:0000256" key="1">
    <source>
        <dbReference type="SAM" id="MobiDB-lite"/>
    </source>
</evidence>
<evidence type="ECO:0000313" key="2">
    <source>
        <dbReference type="EMBL" id="KAK0710726.1"/>
    </source>
</evidence>
<reference evidence="2" key="1">
    <citation type="submission" date="2023-06" db="EMBL/GenBank/DDBJ databases">
        <title>Genome-scale phylogeny and comparative genomics of the fungal order Sordariales.</title>
        <authorList>
            <consortium name="Lawrence Berkeley National Laboratory"/>
            <person name="Hensen N."/>
            <person name="Bonometti L."/>
            <person name="Westerberg I."/>
            <person name="Brannstrom I.O."/>
            <person name="Guillou S."/>
            <person name="Cros-Aarteil S."/>
            <person name="Calhoun S."/>
            <person name="Haridas S."/>
            <person name="Kuo A."/>
            <person name="Mondo S."/>
            <person name="Pangilinan J."/>
            <person name="Riley R."/>
            <person name="Labutti K."/>
            <person name="Andreopoulos B."/>
            <person name="Lipzen A."/>
            <person name="Chen C."/>
            <person name="Yanf M."/>
            <person name="Daum C."/>
            <person name="Ng V."/>
            <person name="Clum A."/>
            <person name="Steindorff A."/>
            <person name="Ohm R."/>
            <person name="Martin F."/>
            <person name="Silar P."/>
            <person name="Natvig D."/>
            <person name="Lalanne C."/>
            <person name="Gautier V."/>
            <person name="Ament-Velasquez S.L."/>
            <person name="Kruys A."/>
            <person name="Hutchinson M.I."/>
            <person name="Powell A.J."/>
            <person name="Barry K."/>
            <person name="Miller A.N."/>
            <person name="Grigoriev I.V."/>
            <person name="Debuchy R."/>
            <person name="Gladieux P."/>
            <person name="Thoren M.H."/>
            <person name="Johannesson H."/>
        </authorList>
    </citation>
    <scope>NUCLEOTIDE SEQUENCE</scope>
    <source>
        <strain evidence="2">SMH4607-1</strain>
    </source>
</reference>